<accession>A0ABQ8GVS3</accession>
<comment type="caution">
    <text evidence="2">The sequence shown here is derived from an EMBL/GenBank/DDBJ whole genome shotgun (WGS) entry which is preliminary data.</text>
</comment>
<evidence type="ECO:0000313" key="2">
    <source>
        <dbReference type="EMBL" id="KAH7065360.1"/>
    </source>
</evidence>
<reference evidence="2 3" key="1">
    <citation type="journal article" date="2021" name="Nat. Commun.">
        <title>Genetic determinants of endophytism in the Arabidopsis root mycobiome.</title>
        <authorList>
            <person name="Mesny F."/>
            <person name="Miyauchi S."/>
            <person name="Thiergart T."/>
            <person name="Pickel B."/>
            <person name="Atanasova L."/>
            <person name="Karlsson M."/>
            <person name="Huettel B."/>
            <person name="Barry K.W."/>
            <person name="Haridas S."/>
            <person name="Chen C."/>
            <person name="Bauer D."/>
            <person name="Andreopoulos W."/>
            <person name="Pangilinan J."/>
            <person name="LaButti K."/>
            <person name="Riley R."/>
            <person name="Lipzen A."/>
            <person name="Clum A."/>
            <person name="Drula E."/>
            <person name="Henrissat B."/>
            <person name="Kohler A."/>
            <person name="Grigoriev I.V."/>
            <person name="Martin F.M."/>
            <person name="Hacquard S."/>
        </authorList>
    </citation>
    <scope>NUCLEOTIDE SEQUENCE [LARGE SCALE GENOMIC DNA]</scope>
    <source>
        <strain evidence="2 3">MPI-SDFR-AT-0080</strain>
    </source>
</reference>
<proteinExistence type="predicted"/>
<keyword evidence="1" id="KW-1133">Transmembrane helix</keyword>
<protein>
    <submittedName>
        <fullName evidence="2">Uncharacterized protein</fullName>
    </submittedName>
</protein>
<keyword evidence="1" id="KW-0472">Membrane</keyword>
<keyword evidence="1" id="KW-0812">Transmembrane</keyword>
<sequence>MLSPSKDPPRSRSATSAARQVFKTKRAPVLHGGIIAGLGLCCFFLPTFHTPLCTIPTRLAFAFVFLFLCCPGA</sequence>
<feature type="transmembrane region" description="Helical" evidence="1">
    <location>
        <begin position="29"/>
        <end position="49"/>
    </location>
</feature>
<evidence type="ECO:0000256" key="1">
    <source>
        <dbReference type="SAM" id="Phobius"/>
    </source>
</evidence>
<feature type="transmembrane region" description="Helical" evidence="1">
    <location>
        <begin position="55"/>
        <end position="72"/>
    </location>
</feature>
<organism evidence="2 3">
    <name type="scientific">Macrophomina phaseolina</name>
    <dbReference type="NCBI Taxonomy" id="35725"/>
    <lineage>
        <taxon>Eukaryota</taxon>
        <taxon>Fungi</taxon>
        <taxon>Dikarya</taxon>
        <taxon>Ascomycota</taxon>
        <taxon>Pezizomycotina</taxon>
        <taxon>Dothideomycetes</taxon>
        <taxon>Dothideomycetes incertae sedis</taxon>
        <taxon>Botryosphaeriales</taxon>
        <taxon>Botryosphaeriaceae</taxon>
        <taxon>Macrophomina</taxon>
    </lineage>
</organism>
<dbReference type="Proteomes" id="UP000774617">
    <property type="component" value="Unassembled WGS sequence"/>
</dbReference>
<name>A0ABQ8GVS3_9PEZI</name>
<gene>
    <name evidence="2" type="ORF">B0J12DRAFT_640016</name>
</gene>
<keyword evidence="3" id="KW-1185">Reference proteome</keyword>
<dbReference type="EMBL" id="JAGTJR010000001">
    <property type="protein sequence ID" value="KAH7065360.1"/>
    <property type="molecule type" value="Genomic_DNA"/>
</dbReference>
<evidence type="ECO:0000313" key="3">
    <source>
        <dbReference type="Proteomes" id="UP000774617"/>
    </source>
</evidence>